<keyword evidence="8" id="KW-0902">Two-component regulatory system</keyword>
<dbReference type="SMART" id="SM00387">
    <property type="entry name" value="HATPase_c"/>
    <property type="match status" value="1"/>
</dbReference>
<evidence type="ECO:0000256" key="5">
    <source>
        <dbReference type="ARBA" id="ARBA00022741"/>
    </source>
</evidence>
<dbReference type="CDD" id="cd16917">
    <property type="entry name" value="HATPase_UhpB-NarQ-NarX-like"/>
    <property type="match status" value="1"/>
</dbReference>
<keyword evidence="5" id="KW-0547">Nucleotide-binding</keyword>
<evidence type="ECO:0000256" key="1">
    <source>
        <dbReference type="ARBA" id="ARBA00000085"/>
    </source>
</evidence>
<dbReference type="InterPro" id="IPR036890">
    <property type="entry name" value="HATPase_C_sf"/>
</dbReference>
<dbReference type="Gene3D" id="1.20.5.1930">
    <property type="match status" value="1"/>
</dbReference>
<comment type="caution">
    <text evidence="10">The sequence shown here is derived from an EMBL/GenBank/DDBJ whole genome shotgun (WGS) entry which is preliminary data.</text>
</comment>
<dbReference type="InterPro" id="IPR003594">
    <property type="entry name" value="HATPase_dom"/>
</dbReference>
<sequence length="375" mass="38673">MREASRAGWRAEGPVERGVLWVLLDVAVAYVSAVIAIGSSDHTASVAEGPVVERACAVVWFLAIAGRRFAPVPALWAGAAATVVAVAAGLPVTNASLASALALSLVLRVLAPRPALELAAAPVAAALGALAFRPESFVPALVVHVVAWLVGRDGRLRREADAVLRERERERVLAGERARLAGELHDAVGHAVTVMVTHAGAARLLLGDRHAEARQALVQIERTGREAMADLDQVLGLLTGPGGRPPDLAGALTSLAAALPPAVTAELRLPASLDALSPTTAEAVRRLVQESLTNVVRHAGGARVVVELRLDADAVRVAVSDDGRGGAAASGGGRGLAGMRRRVGRLGGTVEAGPREHGGWSVRARIPFVPPKEAA</sequence>
<dbReference type="SUPFAM" id="SSF55874">
    <property type="entry name" value="ATPase domain of HSP90 chaperone/DNA topoisomerase II/histidine kinase"/>
    <property type="match status" value="1"/>
</dbReference>
<dbReference type="Gene3D" id="3.30.565.10">
    <property type="entry name" value="Histidine kinase-like ATPase, C-terminal domain"/>
    <property type="match status" value="1"/>
</dbReference>
<proteinExistence type="predicted"/>
<evidence type="ECO:0000256" key="8">
    <source>
        <dbReference type="ARBA" id="ARBA00023012"/>
    </source>
</evidence>
<dbReference type="InterPro" id="IPR050482">
    <property type="entry name" value="Sensor_HK_TwoCompSys"/>
</dbReference>
<feature type="domain" description="Histidine kinase/HSP90-like ATPase" evidence="9">
    <location>
        <begin position="279"/>
        <end position="374"/>
    </location>
</feature>
<dbReference type="EC" id="2.7.13.3" evidence="2"/>
<evidence type="ECO:0000313" key="10">
    <source>
        <dbReference type="EMBL" id="MDT0317159.1"/>
    </source>
</evidence>
<evidence type="ECO:0000313" key="11">
    <source>
        <dbReference type="Proteomes" id="UP001183420"/>
    </source>
</evidence>
<evidence type="ECO:0000256" key="6">
    <source>
        <dbReference type="ARBA" id="ARBA00022777"/>
    </source>
</evidence>
<keyword evidence="4" id="KW-0808">Transferase</keyword>
<dbReference type="GO" id="GO:0016301">
    <property type="term" value="F:kinase activity"/>
    <property type="evidence" value="ECO:0007669"/>
    <property type="project" value="UniProtKB-KW"/>
</dbReference>
<keyword evidence="6 10" id="KW-0418">Kinase</keyword>
<evidence type="ECO:0000259" key="9">
    <source>
        <dbReference type="SMART" id="SM00387"/>
    </source>
</evidence>
<reference evidence="11" key="1">
    <citation type="submission" date="2023-07" db="EMBL/GenBank/DDBJ databases">
        <title>30 novel species of actinomycetes from the DSMZ collection.</title>
        <authorList>
            <person name="Nouioui I."/>
        </authorList>
    </citation>
    <scope>NUCLEOTIDE SEQUENCE [LARGE SCALE GENOMIC DNA]</scope>
    <source>
        <strain evidence="11">DSM 44918</strain>
    </source>
</reference>
<evidence type="ECO:0000256" key="7">
    <source>
        <dbReference type="ARBA" id="ARBA00022840"/>
    </source>
</evidence>
<gene>
    <name evidence="10" type="ORF">RNC47_02265</name>
</gene>
<evidence type="ECO:0000256" key="2">
    <source>
        <dbReference type="ARBA" id="ARBA00012438"/>
    </source>
</evidence>
<accession>A0ABU2LHU5</accession>
<name>A0ABU2LHU5_9ACTN</name>
<dbReference type="Proteomes" id="UP001183420">
    <property type="component" value="Unassembled WGS sequence"/>
</dbReference>
<keyword evidence="7" id="KW-0067">ATP-binding</keyword>
<dbReference type="Pfam" id="PF02518">
    <property type="entry name" value="HATPase_c"/>
    <property type="match status" value="1"/>
</dbReference>
<dbReference type="Pfam" id="PF07730">
    <property type="entry name" value="HisKA_3"/>
    <property type="match status" value="1"/>
</dbReference>
<dbReference type="PANTHER" id="PTHR24421">
    <property type="entry name" value="NITRATE/NITRITE SENSOR PROTEIN NARX-RELATED"/>
    <property type="match status" value="1"/>
</dbReference>
<dbReference type="InterPro" id="IPR011712">
    <property type="entry name" value="Sig_transdc_His_kin_sub3_dim/P"/>
</dbReference>
<dbReference type="EMBL" id="JAVREM010000002">
    <property type="protein sequence ID" value="MDT0317159.1"/>
    <property type="molecule type" value="Genomic_DNA"/>
</dbReference>
<dbReference type="RefSeq" id="WP_311594983.1">
    <property type="nucleotide sequence ID" value="NZ_JAVREM010000002.1"/>
</dbReference>
<organism evidence="10 11">
    <name type="scientific">Streptomyces millisiae</name>
    <dbReference type="NCBI Taxonomy" id="3075542"/>
    <lineage>
        <taxon>Bacteria</taxon>
        <taxon>Bacillati</taxon>
        <taxon>Actinomycetota</taxon>
        <taxon>Actinomycetes</taxon>
        <taxon>Kitasatosporales</taxon>
        <taxon>Streptomycetaceae</taxon>
        <taxon>Streptomyces</taxon>
    </lineage>
</organism>
<dbReference type="PANTHER" id="PTHR24421:SF10">
    <property type="entry name" value="NITRATE_NITRITE SENSOR PROTEIN NARQ"/>
    <property type="match status" value="1"/>
</dbReference>
<keyword evidence="3" id="KW-0597">Phosphoprotein</keyword>
<evidence type="ECO:0000256" key="4">
    <source>
        <dbReference type="ARBA" id="ARBA00022679"/>
    </source>
</evidence>
<evidence type="ECO:0000256" key="3">
    <source>
        <dbReference type="ARBA" id="ARBA00022553"/>
    </source>
</evidence>
<keyword evidence="11" id="KW-1185">Reference proteome</keyword>
<protein>
    <recommendedName>
        <fullName evidence="2">histidine kinase</fullName>
        <ecNumber evidence="2">2.7.13.3</ecNumber>
    </recommendedName>
</protein>
<comment type="catalytic activity">
    <reaction evidence="1">
        <text>ATP + protein L-histidine = ADP + protein N-phospho-L-histidine.</text>
        <dbReference type="EC" id="2.7.13.3"/>
    </reaction>
</comment>